<feature type="region of interest" description="Disordered" evidence="4">
    <location>
        <begin position="20"/>
        <end position="141"/>
    </location>
</feature>
<dbReference type="EMBL" id="PKPP01003137">
    <property type="protein sequence ID" value="PWA71087.1"/>
    <property type="molecule type" value="Genomic_DNA"/>
</dbReference>
<sequence>MKTPIKGFKLSSLISSTISNHHHINPTPISRFFSSHYNNRSNDGGRPPSRRPQPSSSSRLSGYIDDDHEPRNRGRPNFDSNRNPSFNNDNGRYRVNDRDLRKPDSRKPEKTQSFTPFDDNEEKEEKPEFPNARKVNENKGKDVDGFLDRFKLGYDQEKDDNDSANRGDELGHEPEQMQAPPEDADEIFRKMKETGLIPNAVSMLHGLCSDGLVHDAMKLFGEMRERGSIPEVVIYTAVVEGFCKSGKLDEAVRIFRKMQKNGIVPNAFSYGVIVQGLCRGGRLDEAFEFCIEMVEAGHSPNLGTFTGLVNGFCKERGLESAKVVIGKLNEKGFGFDEKAVRDFMEKKGPFSPMVWEAILGKKGSQMF</sequence>
<evidence type="ECO:0000256" key="3">
    <source>
        <dbReference type="PROSITE-ProRule" id="PRU00708"/>
    </source>
</evidence>
<dbReference type="OrthoDB" id="185373at2759"/>
<feature type="repeat" description="PPR" evidence="3">
    <location>
        <begin position="266"/>
        <end position="300"/>
    </location>
</feature>
<organism evidence="5 6">
    <name type="scientific">Artemisia annua</name>
    <name type="common">Sweet wormwood</name>
    <dbReference type="NCBI Taxonomy" id="35608"/>
    <lineage>
        <taxon>Eukaryota</taxon>
        <taxon>Viridiplantae</taxon>
        <taxon>Streptophyta</taxon>
        <taxon>Embryophyta</taxon>
        <taxon>Tracheophyta</taxon>
        <taxon>Spermatophyta</taxon>
        <taxon>Magnoliopsida</taxon>
        <taxon>eudicotyledons</taxon>
        <taxon>Gunneridae</taxon>
        <taxon>Pentapetalae</taxon>
        <taxon>asterids</taxon>
        <taxon>campanulids</taxon>
        <taxon>Asterales</taxon>
        <taxon>Asteraceae</taxon>
        <taxon>Asteroideae</taxon>
        <taxon>Anthemideae</taxon>
        <taxon>Artemisiinae</taxon>
        <taxon>Artemisia</taxon>
    </lineage>
</organism>
<name>A0A2U1NC67_ARTAN</name>
<evidence type="ECO:0000256" key="2">
    <source>
        <dbReference type="ARBA" id="ARBA00022737"/>
    </source>
</evidence>
<feature type="repeat" description="PPR" evidence="3">
    <location>
        <begin position="231"/>
        <end position="265"/>
    </location>
</feature>
<feature type="region of interest" description="Disordered" evidence="4">
    <location>
        <begin position="153"/>
        <end position="182"/>
    </location>
</feature>
<comment type="similarity">
    <text evidence="1">Belongs to the PPR family. P subfamily.</text>
</comment>
<keyword evidence="6" id="KW-1185">Reference proteome</keyword>
<protein>
    <submittedName>
        <fullName evidence="5">Pentatricopeptide repeat protein</fullName>
    </submittedName>
</protein>
<dbReference type="Gene3D" id="1.25.40.10">
    <property type="entry name" value="Tetratricopeptide repeat domain"/>
    <property type="match status" value="1"/>
</dbReference>
<dbReference type="Pfam" id="PF13041">
    <property type="entry name" value="PPR_2"/>
    <property type="match status" value="1"/>
</dbReference>
<dbReference type="STRING" id="35608.A0A2U1NC67"/>
<feature type="compositionally biased region" description="Basic and acidic residues" evidence="4">
    <location>
        <begin position="153"/>
        <end position="175"/>
    </location>
</feature>
<dbReference type="Pfam" id="PF12854">
    <property type="entry name" value="PPR_1"/>
    <property type="match status" value="1"/>
</dbReference>
<dbReference type="InterPro" id="IPR002885">
    <property type="entry name" value="PPR_rpt"/>
</dbReference>
<proteinExistence type="inferred from homology"/>
<feature type="compositionally biased region" description="Low complexity" evidence="4">
    <location>
        <begin position="52"/>
        <end position="61"/>
    </location>
</feature>
<gene>
    <name evidence="5" type="ORF">CTI12_AA278680</name>
</gene>
<dbReference type="Pfam" id="PF01535">
    <property type="entry name" value="PPR"/>
    <property type="match status" value="1"/>
</dbReference>
<dbReference type="InterPro" id="IPR011990">
    <property type="entry name" value="TPR-like_helical_dom_sf"/>
</dbReference>
<evidence type="ECO:0000256" key="4">
    <source>
        <dbReference type="SAM" id="MobiDB-lite"/>
    </source>
</evidence>
<feature type="compositionally biased region" description="Polar residues" evidence="4">
    <location>
        <begin position="78"/>
        <end position="90"/>
    </location>
</feature>
<accession>A0A2U1NC67</accession>
<evidence type="ECO:0000313" key="5">
    <source>
        <dbReference type="EMBL" id="PWA71087.1"/>
    </source>
</evidence>
<dbReference type="NCBIfam" id="TIGR00756">
    <property type="entry name" value="PPR"/>
    <property type="match status" value="3"/>
</dbReference>
<dbReference type="AlphaFoldDB" id="A0A2U1NC67"/>
<dbReference type="Proteomes" id="UP000245207">
    <property type="component" value="Unassembled WGS sequence"/>
</dbReference>
<dbReference type="PANTHER" id="PTHR47941">
    <property type="entry name" value="PENTATRICOPEPTIDE REPEAT-CONTAINING PROTEIN 3, MITOCHONDRIAL"/>
    <property type="match status" value="1"/>
</dbReference>
<feature type="compositionally biased region" description="Basic and acidic residues" evidence="4">
    <location>
        <begin position="91"/>
        <end position="110"/>
    </location>
</feature>
<comment type="caution">
    <text evidence="5">The sequence shown here is derived from an EMBL/GenBank/DDBJ whole genome shotgun (WGS) entry which is preliminary data.</text>
</comment>
<keyword evidence="2" id="KW-0677">Repeat</keyword>
<reference evidence="5 6" key="1">
    <citation type="journal article" date="2018" name="Mol. Plant">
        <title>The genome of Artemisia annua provides insight into the evolution of Asteraceae family and artemisinin biosynthesis.</title>
        <authorList>
            <person name="Shen Q."/>
            <person name="Zhang L."/>
            <person name="Liao Z."/>
            <person name="Wang S."/>
            <person name="Yan T."/>
            <person name="Shi P."/>
            <person name="Liu M."/>
            <person name="Fu X."/>
            <person name="Pan Q."/>
            <person name="Wang Y."/>
            <person name="Lv Z."/>
            <person name="Lu X."/>
            <person name="Zhang F."/>
            <person name="Jiang W."/>
            <person name="Ma Y."/>
            <person name="Chen M."/>
            <person name="Hao X."/>
            <person name="Li L."/>
            <person name="Tang Y."/>
            <person name="Lv G."/>
            <person name="Zhou Y."/>
            <person name="Sun X."/>
            <person name="Brodelius P.E."/>
            <person name="Rose J.K.C."/>
            <person name="Tang K."/>
        </authorList>
    </citation>
    <scope>NUCLEOTIDE SEQUENCE [LARGE SCALE GENOMIC DNA]</scope>
    <source>
        <strain evidence="6">cv. Huhao1</strain>
        <tissue evidence="5">Leaf</tissue>
    </source>
</reference>
<dbReference type="PROSITE" id="PS51375">
    <property type="entry name" value="PPR"/>
    <property type="match status" value="3"/>
</dbReference>
<feature type="compositionally biased region" description="Polar residues" evidence="4">
    <location>
        <begin position="32"/>
        <end position="42"/>
    </location>
</feature>
<evidence type="ECO:0000256" key="1">
    <source>
        <dbReference type="ARBA" id="ARBA00007626"/>
    </source>
</evidence>
<evidence type="ECO:0000313" key="6">
    <source>
        <dbReference type="Proteomes" id="UP000245207"/>
    </source>
</evidence>
<feature type="repeat" description="PPR" evidence="3">
    <location>
        <begin position="196"/>
        <end position="230"/>
    </location>
</feature>